<keyword evidence="3" id="KW-1185">Reference proteome</keyword>
<gene>
    <name evidence="2" type="ORF">SEVIR_1G082301v2</name>
</gene>
<proteinExistence type="predicted"/>
<organism evidence="2 3">
    <name type="scientific">Setaria viridis</name>
    <name type="common">Green bristlegrass</name>
    <name type="synonym">Setaria italica subsp. viridis</name>
    <dbReference type="NCBI Taxonomy" id="4556"/>
    <lineage>
        <taxon>Eukaryota</taxon>
        <taxon>Viridiplantae</taxon>
        <taxon>Streptophyta</taxon>
        <taxon>Embryophyta</taxon>
        <taxon>Tracheophyta</taxon>
        <taxon>Spermatophyta</taxon>
        <taxon>Magnoliopsida</taxon>
        <taxon>Liliopsida</taxon>
        <taxon>Poales</taxon>
        <taxon>Poaceae</taxon>
        <taxon>PACMAD clade</taxon>
        <taxon>Panicoideae</taxon>
        <taxon>Panicodae</taxon>
        <taxon>Paniceae</taxon>
        <taxon>Cenchrinae</taxon>
        <taxon>Setaria</taxon>
    </lineage>
</organism>
<dbReference type="EMBL" id="CM016552">
    <property type="protein sequence ID" value="TKW37940.1"/>
    <property type="molecule type" value="Genomic_DNA"/>
</dbReference>
<feature type="signal peptide" evidence="1">
    <location>
        <begin position="1"/>
        <end position="26"/>
    </location>
</feature>
<dbReference type="Proteomes" id="UP000298652">
    <property type="component" value="Chromosome 1"/>
</dbReference>
<feature type="chain" id="PRO_5020642472" evidence="1">
    <location>
        <begin position="27"/>
        <end position="117"/>
    </location>
</feature>
<evidence type="ECO:0000256" key="1">
    <source>
        <dbReference type="SAM" id="SignalP"/>
    </source>
</evidence>
<reference evidence="2" key="1">
    <citation type="submission" date="2019-03" db="EMBL/GenBank/DDBJ databases">
        <title>WGS assembly of Setaria viridis.</title>
        <authorList>
            <person name="Huang P."/>
            <person name="Jenkins J."/>
            <person name="Grimwood J."/>
            <person name="Barry K."/>
            <person name="Healey A."/>
            <person name="Mamidi S."/>
            <person name="Sreedasyam A."/>
            <person name="Shu S."/>
            <person name="Feldman M."/>
            <person name="Wu J."/>
            <person name="Yu Y."/>
            <person name="Chen C."/>
            <person name="Johnson J."/>
            <person name="Rokhsar D."/>
            <person name="Baxter I."/>
            <person name="Schmutz J."/>
            <person name="Brutnell T."/>
            <person name="Kellogg E."/>
        </authorList>
    </citation>
    <scope>NUCLEOTIDE SEQUENCE [LARGE SCALE GENOMIC DNA]</scope>
</reference>
<evidence type="ECO:0000313" key="3">
    <source>
        <dbReference type="Proteomes" id="UP000298652"/>
    </source>
</evidence>
<protein>
    <submittedName>
        <fullName evidence="2">Uncharacterized protein</fullName>
    </submittedName>
</protein>
<name>A0A4U6W5T1_SETVI</name>
<accession>A0A4U6W5T1</accession>
<evidence type="ECO:0000313" key="2">
    <source>
        <dbReference type="EMBL" id="TKW37940.1"/>
    </source>
</evidence>
<dbReference type="AlphaFoldDB" id="A0A4U6W5T1"/>
<keyword evidence="1" id="KW-0732">Signal</keyword>
<dbReference type="OMA" id="VEDCSSC"/>
<dbReference type="Gramene" id="TKW37940">
    <property type="protein sequence ID" value="TKW37940"/>
    <property type="gene ID" value="SEVIR_1G082301v2"/>
</dbReference>
<sequence length="117" mass="13148">MQKEEGICPVKLLLLALSMTRPLVFSHMVDGNFPVSWLLEMFNSCSGMSDADDLRSFRAPLRRLLLTSRTTMLLEDISSVGRLPVKKLLDRLRRSRLLRSPRDDYAFPGAAACAVPP</sequence>